<feature type="domain" description="Luciferase-like" evidence="2">
    <location>
        <begin position="13"/>
        <end position="291"/>
    </location>
</feature>
<gene>
    <name evidence="3" type="primary">fgd1_6</name>
    <name evidence="3" type="ORF">NCTC10821_05101</name>
</gene>
<proteinExistence type="predicted"/>
<dbReference type="InterPro" id="IPR023907">
    <property type="entry name" value="Non-F420_Flavin_OxRdtase"/>
</dbReference>
<dbReference type="Gene3D" id="3.20.20.30">
    <property type="entry name" value="Luciferase-like domain"/>
    <property type="match status" value="1"/>
</dbReference>
<dbReference type="PANTHER" id="PTHR43244:SF1">
    <property type="entry name" value="5,10-METHYLENETETRAHYDROMETHANOPTERIN REDUCTASE"/>
    <property type="match status" value="1"/>
</dbReference>
<accession>A0A378TPI6</accession>
<dbReference type="NCBIfam" id="TIGR03557">
    <property type="entry name" value="F420_G6P_family"/>
    <property type="match status" value="1"/>
</dbReference>
<dbReference type="EC" id="1.1.98.2" evidence="3"/>
<dbReference type="NCBIfam" id="TIGR03885">
    <property type="entry name" value="flavin_revert"/>
    <property type="match status" value="1"/>
</dbReference>
<dbReference type="GO" id="GO:0016705">
    <property type="term" value="F:oxidoreductase activity, acting on paired donors, with incorporation or reduction of molecular oxygen"/>
    <property type="evidence" value="ECO:0007669"/>
    <property type="project" value="InterPro"/>
</dbReference>
<dbReference type="SUPFAM" id="SSF51679">
    <property type="entry name" value="Bacterial luciferase-like"/>
    <property type="match status" value="1"/>
</dbReference>
<evidence type="ECO:0000259" key="2">
    <source>
        <dbReference type="Pfam" id="PF00296"/>
    </source>
</evidence>
<dbReference type="InterPro" id="IPR036661">
    <property type="entry name" value="Luciferase-like_sf"/>
</dbReference>
<dbReference type="Proteomes" id="UP000254978">
    <property type="component" value="Unassembled WGS sequence"/>
</dbReference>
<dbReference type="AlphaFoldDB" id="A0A378TPI6"/>
<reference evidence="3 4" key="1">
    <citation type="submission" date="2018-06" db="EMBL/GenBank/DDBJ databases">
        <authorList>
            <consortium name="Pathogen Informatics"/>
            <person name="Doyle S."/>
        </authorList>
    </citation>
    <scope>NUCLEOTIDE SEQUENCE [LARGE SCALE GENOMIC DNA]</scope>
    <source>
        <strain evidence="3 4">NCTC10821</strain>
    </source>
</reference>
<keyword evidence="4" id="KW-1185">Reference proteome</keyword>
<sequence length="330" mass="36458">MGSLMTVIGFHCSHEQIDPRQLLRDVQHAEQAGFTAGMSSDHFSPWSERQNESGFAWSFLGAALATTDLPFGVVNAPGQRYHPAIIAQSIATLAQMFPGRFWAALGSGEASNERINGEVWPRKEVRDQRLLECVDVIRRLLRGEEVSHDGLIHVNRAKLWTLPEQVPDLVGPAVSVETAARHASWADALITVNQPADTLRRVLGAYRDAGGRGPARLQIHLSWAPTEDEALAIAHDQWRNNVVGPPVSWDIETVEAFDTIGETVTPDQMHKSVRISSDLGRHAAWLHEYLEQGWDELYLHFVGQQQSAYIDAFGEHVLPQLSPAAPAVPA</sequence>
<dbReference type="Pfam" id="PF00296">
    <property type="entry name" value="Bac_luciferase"/>
    <property type="match status" value="1"/>
</dbReference>
<evidence type="ECO:0000313" key="3">
    <source>
        <dbReference type="EMBL" id="STZ61546.1"/>
    </source>
</evidence>
<dbReference type="InterPro" id="IPR011251">
    <property type="entry name" value="Luciferase-like_dom"/>
</dbReference>
<evidence type="ECO:0000313" key="4">
    <source>
        <dbReference type="Proteomes" id="UP000254978"/>
    </source>
</evidence>
<dbReference type="EMBL" id="UGQT01000001">
    <property type="protein sequence ID" value="STZ61546.1"/>
    <property type="molecule type" value="Genomic_DNA"/>
</dbReference>
<protein>
    <submittedName>
        <fullName evidence="3">Dehydrogenase</fullName>
        <ecNumber evidence="3">1.1.98.2</ecNumber>
    </submittedName>
</protein>
<dbReference type="GO" id="GO:0052749">
    <property type="term" value="F:glucose-6-phosphate dehydrogenase (coenzyme F420) activity"/>
    <property type="evidence" value="ECO:0007669"/>
    <property type="project" value="UniProtKB-EC"/>
</dbReference>
<organism evidence="3 4">
    <name type="scientific">Mycolicibacterium tokaiense</name>
    <dbReference type="NCBI Taxonomy" id="39695"/>
    <lineage>
        <taxon>Bacteria</taxon>
        <taxon>Bacillati</taxon>
        <taxon>Actinomycetota</taxon>
        <taxon>Actinomycetes</taxon>
        <taxon>Mycobacteriales</taxon>
        <taxon>Mycobacteriaceae</taxon>
        <taxon>Mycolicibacterium</taxon>
    </lineage>
</organism>
<keyword evidence="1 3" id="KW-0560">Oxidoreductase</keyword>
<dbReference type="InterPro" id="IPR050564">
    <property type="entry name" value="F420-G6PD/mer"/>
</dbReference>
<evidence type="ECO:0000256" key="1">
    <source>
        <dbReference type="ARBA" id="ARBA00023002"/>
    </source>
</evidence>
<dbReference type="PANTHER" id="PTHR43244">
    <property type="match status" value="1"/>
</dbReference>
<name>A0A378TPI6_9MYCO</name>
<dbReference type="InterPro" id="IPR019945">
    <property type="entry name" value="F420_G6P_DH-rel"/>
</dbReference>